<dbReference type="KEGG" id="sqz:FQU76_18470"/>
<proteinExistence type="predicted"/>
<name>A0A5B8JKS8_9ACTN</name>
<dbReference type="Proteomes" id="UP000320580">
    <property type="component" value="Chromosome"/>
</dbReference>
<evidence type="ECO:0000313" key="2">
    <source>
        <dbReference type="Proteomes" id="UP000320580"/>
    </source>
</evidence>
<dbReference type="SUPFAM" id="SSF56112">
    <property type="entry name" value="Protein kinase-like (PK-like)"/>
    <property type="match status" value="1"/>
</dbReference>
<protein>
    <submittedName>
        <fullName evidence="1">Aminoglycoside phosphotransferase</fullName>
    </submittedName>
</protein>
<gene>
    <name evidence="1" type="ORF">FQU76_18470</name>
</gene>
<keyword evidence="2" id="KW-1185">Reference proteome</keyword>
<dbReference type="Gene3D" id="3.90.1200.10">
    <property type="match status" value="1"/>
</dbReference>
<accession>A0A5B8JKS8</accession>
<dbReference type="GO" id="GO:0016740">
    <property type="term" value="F:transferase activity"/>
    <property type="evidence" value="ECO:0007669"/>
    <property type="project" value="UniProtKB-KW"/>
</dbReference>
<organism evidence="1 2">
    <name type="scientific">Streptomyces qinzhouensis</name>
    <dbReference type="NCBI Taxonomy" id="2599401"/>
    <lineage>
        <taxon>Bacteria</taxon>
        <taxon>Bacillati</taxon>
        <taxon>Actinomycetota</taxon>
        <taxon>Actinomycetes</taxon>
        <taxon>Kitasatosporales</taxon>
        <taxon>Streptomycetaceae</taxon>
        <taxon>Streptomyces</taxon>
    </lineage>
</organism>
<dbReference type="AlphaFoldDB" id="A0A5B8JKS8"/>
<evidence type="ECO:0000313" key="1">
    <source>
        <dbReference type="EMBL" id="QDY81134.1"/>
    </source>
</evidence>
<sequence>MRQNLDRAADHFGLTVVGEPVFGWRDRSINAPADSPDGPRWLRVVSEQTQWAHGRGWTGNTDANTLEGVPKPRVLDVYEWPEGDWRRQRAEVMTLVPGTPCSPTDTAPPALAPPEGWWNGLRQALQHLANTTTDRVSTDQEKVDQRVRAAFGEEVEVRIQRWETVHGDLHWANLHTPLAILDWELWGRGPAGTDPATLYCYSLTNPALAQQVRDHFPVLDTPDGHRAQLYAAARLLHRAELGDHLHLVQPLTELAQQLLRRISP</sequence>
<reference evidence="1 2" key="1">
    <citation type="submission" date="2019-07" db="EMBL/GenBank/DDBJ databases">
        <authorList>
            <person name="Zhu P."/>
        </authorList>
    </citation>
    <scope>NUCLEOTIDE SEQUENCE [LARGE SCALE GENOMIC DNA]</scope>
    <source>
        <strain evidence="1 2">SSL-25</strain>
    </source>
</reference>
<dbReference type="OrthoDB" id="3680308at2"/>
<dbReference type="EMBL" id="CP042266">
    <property type="protein sequence ID" value="QDY81134.1"/>
    <property type="molecule type" value="Genomic_DNA"/>
</dbReference>
<dbReference type="InterPro" id="IPR011009">
    <property type="entry name" value="Kinase-like_dom_sf"/>
</dbReference>
<keyword evidence="1" id="KW-0808">Transferase</keyword>